<feature type="domain" description="Aminotransferase class I/classII large" evidence="1">
    <location>
        <begin position="162"/>
        <end position="219"/>
    </location>
</feature>
<accession>A0A5N5IYL6</accession>
<evidence type="ECO:0000313" key="3">
    <source>
        <dbReference type="Proteomes" id="UP000326939"/>
    </source>
</evidence>
<dbReference type="InterPro" id="IPR015421">
    <property type="entry name" value="PyrdxlP-dep_Trfase_major"/>
</dbReference>
<keyword evidence="3" id="KW-1185">Reference proteome</keyword>
<organism evidence="2 3">
    <name type="scientific">Salix brachista</name>
    <dbReference type="NCBI Taxonomy" id="2182728"/>
    <lineage>
        <taxon>Eukaryota</taxon>
        <taxon>Viridiplantae</taxon>
        <taxon>Streptophyta</taxon>
        <taxon>Embryophyta</taxon>
        <taxon>Tracheophyta</taxon>
        <taxon>Spermatophyta</taxon>
        <taxon>Magnoliopsida</taxon>
        <taxon>eudicotyledons</taxon>
        <taxon>Gunneridae</taxon>
        <taxon>Pentapetalae</taxon>
        <taxon>rosids</taxon>
        <taxon>fabids</taxon>
        <taxon>Malpighiales</taxon>
        <taxon>Salicaceae</taxon>
        <taxon>Saliceae</taxon>
        <taxon>Salix</taxon>
    </lineage>
</organism>
<dbReference type="Gene3D" id="3.40.640.10">
    <property type="entry name" value="Type I PLP-dependent aspartate aminotransferase-like (Major domain)"/>
    <property type="match status" value="1"/>
</dbReference>
<evidence type="ECO:0000259" key="1">
    <source>
        <dbReference type="Pfam" id="PF00155"/>
    </source>
</evidence>
<dbReference type="GO" id="GO:0006572">
    <property type="term" value="P:L-tyrosine catabolic process"/>
    <property type="evidence" value="ECO:0007669"/>
    <property type="project" value="TreeGrafter"/>
</dbReference>
<dbReference type="EMBL" id="VDCV01000019">
    <property type="protein sequence ID" value="KAB5512031.1"/>
    <property type="molecule type" value="Genomic_DNA"/>
</dbReference>
<dbReference type="SUPFAM" id="SSF53383">
    <property type="entry name" value="PLP-dependent transferases"/>
    <property type="match status" value="1"/>
</dbReference>
<evidence type="ECO:0000313" key="2">
    <source>
        <dbReference type="EMBL" id="KAB5512031.1"/>
    </source>
</evidence>
<name>A0A5N5IYL6_9ROSI</name>
<protein>
    <recommendedName>
        <fullName evidence="1">Aminotransferase class I/classII large domain-containing protein</fullName>
    </recommendedName>
</protein>
<dbReference type="PANTHER" id="PTHR45744:SF2">
    <property type="entry name" value="TYROSINE AMINOTRANSFERASE"/>
    <property type="match status" value="1"/>
</dbReference>
<sequence length="259" mass="28285">MQRPLYKFSPLSSFSLSRFSPQAAAHFHNLPQPRFHSLALTASTGCPFRSSILTLFPSHFLLRSSTVSRSPPRSPSSTSRPCFQPSVAAPAFLLLLQDTTAAASTVSLFSLHSLKYALSLSDLCSGHMEELVSQSFDRKKMAGAFTGFREIGVATVSEGTYGLFVQGGANILLPRPGFPIYELCAAFRSLEVRHFDLLPEKGFEADLDAIAALADQNSKTVFKEDRGVNDLVKVRRLSVVVVFGLRLRISCGALVLELK</sequence>
<dbReference type="Proteomes" id="UP000326939">
    <property type="component" value="Chromosome 19"/>
</dbReference>
<dbReference type="InterPro" id="IPR004839">
    <property type="entry name" value="Aminotransferase_I/II_large"/>
</dbReference>
<reference evidence="3" key="1">
    <citation type="journal article" date="2019" name="Gigascience">
        <title>De novo genome assembly of the endangered Acer yangbiense, a plant species with extremely small populations endemic to Yunnan Province, China.</title>
        <authorList>
            <person name="Yang J."/>
            <person name="Wariss H.M."/>
            <person name="Tao L."/>
            <person name="Zhang R."/>
            <person name="Yun Q."/>
            <person name="Hollingsworth P."/>
            <person name="Dao Z."/>
            <person name="Luo G."/>
            <person name="Guo H."/>
            <person name="Ma Y."/>
            <person name="Sun W."/>
        </authorList>
    </citation>
    <scope>NUCLEOTIDE SEQUENCE [LARGE SCALE GENOMIC DNA]</scope>
    <source>
        <strain evidence="3">cv. br00</strain>
    </source>
</reference>
<proteinExistence type="predicted"/>
<dbReference type="GO" id="GO:0030170">
    <property type="term" value="F:pyridoxal phosphate binding"/>
    <property type="evidence" value="ECO:0007669"/>
    <property type="project" value="InterPro"/>
</dbReference>
<dbReference type="Pfam" id="PF00155">
    <property type="entry name" value="Aminotran_1_2"/>
    <property type="match status" value="1"/>
</dbReference>
<comment type="caution">
    <text evidence="2">The sequence shown here is derived from an EMBL/GenBank/DDBJ whole genome shotgun (WGS) entry which is preliminary data.</text>
</comment>
<gene>
    <name evidence="2" type="ORF">DKX38_029059</name>
</gene>
<dbReference type="AlphaFoldDB" id="A0A5N5IYL6"/>
<dbReference type="PANTHER" id="PTHR45744">
    <property type="entry name" value="TYROSINE AMINOTRANSFERASE"/>
    <property type="match status" value="1"/>
</dbReference>
<dbReference type="InterPro" id="IPR015424">
    <property type="entry name" value="PyrdxlP-dep_Trfase"/>
</dbReference>
<dbReference type="GO" id="GO:0004838">
    <property type="term" value="F:L-tyrosine-2-oxoglutarate transaminase activity"/>
    <property type="evidence" value="ECO:0007669"/>
    <property type="project" value="TreeGrafter"/>
</dbReference>